<evidence type="ECO:0000313" key="3">
    <source>
        <dbReference type="Proteomes" id="UP001488838"/>
    </source>
</evidence>
<proteinExistence type="predicted"/>
<reference evidence="2 3" key="1">
    <citation type="journal article" date="2023" name="bioRxiv">
        <title>Conserved and derived expression patterns and positive selection on dental genes reveal complex evolutionary context of ever-growing rodent molars.</title>
        <authorList>
            <person name="Calamari Z.T."/>
            <person name="Song A."/>
            <person name="Cohen E."/>
            <person name="Akter M."/>
            <person name="Roy R.D."/>
            <person name="Hallikas O."/>
            <person name="Christensen M.M."/>
            <person name="Li P."/>
            <person name="Marangoni P."/>
            <person name="Jernvall J."/>
            <person name="Klein O.D."/>
        </authorList>
    </citation>
    <scope>NUCLEOTIDE SEQUENCE [LARGE SCALE GENOMIC DNA]</scope>
    <source>
        <strain evidence="2">V071</strain>
    </source>
</reference>
<accession>A0AAW0J345</accession>
<evidence type="ECO:0000313" key="2">
    <source>
        <dbReference type="EMBL" id="KAK7820951.1"/>
    </source>
</evidence>
<feature type="domain" description="PPIase cyclophilin-type" evidence="1">
    <location>
        <begin position="49"/>
        <end position="76"/>
    </location>
</feature>
<sequence>MDCNQLKCPRKRLPLWFFNEDAKRIELSLKAPLRESAAMKPTMVNPTVFFDITTDPLGRVSFKLFADKVPKTAENFGHKISPAQLPCELGLHCKRIPERGSACASIACLRKGGHSVSEVPAQEGNLTRYRKFQ</sequence>
<keyword evidence="3" id="KW-1185">Reference proteome</keyword>
<dbReference type="InterPro" id="IPR029000">
    <property type="entry name" value="Cyclophilin-like_dom_sf"/>
</dbReference>
<evidence type="ECO:0000259" key="1">
    <source>
        <dbReference type="Pfam" id="PF00160"/>
    </source>
</evidence>
<protein>
    <recommendedName>
        <fullName evidence="1">PPIase cyclophilin-type domain-containing protein</fullName>
    </recommendedName>
</protein>
<dbReference type="Pfam" id="PF00160">
    <property type="entry name" value="Pro_isomerase"/>
    <property type="match status" value="1"/>
</dbReference>
<dbReference type="EMBL" id="JBBHLL010000068">
    <property type="protein sequence ID" value="KAK7820951.1"/>
    <property type="molecule type" value="Genomic_DNA"/>
</dbReference>
<dbReference type="SUPFAM" id="SSF50891">
    <property type="entry name" value="Cyclophilin-like"/>
    <property type="match status" value="1"/>
</dbReference>
<dbReference type="GO" id="GO:0003755">
    <property type="term" value="F:peptidyl-prolyl cis-trans isomerase activity"/>
    <property type="evidence" value="ECO:0007669"/>
    <property type="project" value="InterPro"/>
</dbReference>
<name>A0AAW0J345_MYOGA</name>
<gene>
    <name evidence="2" type="ORF">U0070_026009</name>
</gene>
<dbReference type="InterPro" id="IPR002130">
    <property type="entry name" value="Cyclophilin-type_PPIase_dom"/>
</dbReference>
<comment type="caution">
    <text evidence="2">The sequence shown here is derived from an EMBL/GenBank/DDBJ whole genome shotgun (WGS) entry which is preliminary data.</text>
</comment>
<dbReference type="Proteomes" id="UP001488838">
    <property type="component" value="Unassembled WGS sequence"/>
</dbReference>
<organism evidence="2 3">
    <name type="scientific">Myodes glareolus</name>
    <name type="common">Bank vole</name>
    <name type="synonym">Clethrionomys glareolus</name>
    <dbReference type="NCBI Taxonomy" id="447135"/>
    <lineage>
        <taxon>Eukaryota</taxon>
        <taxon>Metazoa</taxon>
        <taxon>Chordata</taxon>
        <taxon>Craniata</taxon>
        <taxon>Vertebrata</taxon>
        <taxon>Euteleostomi</taxon>
        <taxon>Mammalia</taxon>
        <taxon>Eutheria</taxon>
        <taxon>Euarchontoglires</taxon>
        <taxon>Glires</taxon>
        <taxon>Rodentia</taxon>
        <taxon>Myomorpha</taxon>
        <taxon>Muroidea</taxon>
        <taxon>Cricetidae</taxon>
        <taxon>Arvicolinae</taxon>
        <taxon>Myodes</taxon>
    </lineage>
</organism>
<dbReference type="AlphaFoldDB" id="A0AAW0J345"/>
<dbReference type="Gene3D" id="2.40.100.10">
    <property type="entry name" value="Cyclophilin-like"/>
    <property type="match status" value="1"/>
</dbReference>